<protein>
    <submittedName>
        <fullName evidence="1">Uncharacterized protein</fullName>
    </submittedName>
</protein>
<evidence type="ECO:0000313" key="2">
    <source>
        <dbReference type="Proteomes" id="UP001066276"/>
    </source>
</evidence>
<proteinExistence type="predicted"/>
<dbReference type="EMBL" id="JANPWB010000012">
    <property type="protein sequence ID" value="KAJ1119771.1"/>
    <property type="molecule type" value="Genomic_DNA"/>
</dbReference>
<dbReference type="AlphaFoldDB" id="A0AAV7NWE5"/>
<dbReference type="Proteomes" id="UP001066276">
    <property type="component" value="Chromosome 8"/>
</dbReference>
<gene>
    <name evidence="1" type="ORF">NDU88_007956</name>
</gene>
<accession>A0AAV7NWE5</accession>
<keyword evidence="2" id="KW-1185">Reference proteome</keyword>
<name>A0AAV7NWE5_PLEWA</name>
<organism evidence="1 2">
    <name type="scientific">Pleurodeles waltl</name>
    <name type="common">Iberian ribbed newt</name>
    <dbReference type="NCBI Taxonomy" id="8319"/>
    <lineage>
        <taxon>Eukaryota</taxon>
        <taxon>Metazoa</taxon>
        <taxon>Chordata</taxon>
        <taxon>Craniata</taxon>
        <taxon>Vertebrata</taxon>
        <taxon>Euteleostomi</taxon>
        <taxon>Amphibia</taxon>
        <taxon>Batrachia</taxon>
        <taxon>Caudata</taxon>
        <taxon>Salamandroidea</taxon>
        <taxon>Salamandridae</taxon>
        <taxon>Pleurodelinae</taxon>
        <taxon>Pleurodeles</taxon>
    </lineage>
</organism>
<reference evidence="1" key="1">
    <citation type="journal article" date="2022" name="bioRxiv">
        <title>Sequencing and chromosome-scale assembly of the giantPleurodeles waltlgenome.</title>
        <authorList>
            <person name="Brown T."/>
            <person name="Elewa A."/>
            <person name="Iarovenko S."/>
            <person name="Subramanian E."/>
            <person name="Araus A.J."/>
            <person name="Petzold A."/>
            <person name="Susuki M."/>
            <person name="Suzuki K.-i.T."/>
            <person name="Hayashi T."/>
            <person name="Toyoda A."/>
            <person name="Oliveira C."/>
            <person name="Osipova E."/>
            <person name="Leigh N.D."/>
            <person name="Simon A."/>
            <person name="Yun M.H."/>
        </authorList>
    </citation>
    <scope>NUCLEOTIDE SEQUENCE</scope>
    <source>
        <strain evidence="1">20211129_DDA</strain>
        <tissue evidence="1">Liver</tissue>
    </source>
</reference>
<evidence type="ECO:0000313" key="1">
    <source>
        <dbReference type="EMBL" id="KAJ1119771.1"/>
    </source>
</evidence>
<comment type="caution">
    <text evidence="1">The sequence shown here is derived from an EMBL/GenBank/DDBJ whole genome shotgun (WGS) entry which is preliminary data.</text>
</comment>
<dbReference type="Gene3D" id="3.30.70.1820">
    <property type="entry name" value="L1 transposable element, RRM domain"/>
    <property type="match status" value="1"/>
</dbReference>
<sequence length="92" mass="10013">MAAVTLKAGAMEVRLEDAEGRSRSNNVRLLGLPECAEGPTVEVFVERWIRDVLQPVGLSSVFVVERAHRALVAPLRPGAPLRDGDVGHSRTR</sequence>